<evidence type="ECO:0000256" key="11">
    <source>
        <dbReference type="ARBA" id="ARBA00042615"/>
    </source>
</evidence>
<sequence>MQINTKTGLLNECRQCPSPNKDERPNGTNINLVVVHSISLPPGQYGGDEIEQFFQNRLDKDAHPYFEEIHELQVSSHALIKRGGEVVQFVPFHERAWHAGKSSYCGRERCNDFSIGIELEGTDISPFEDEQYKQLSRLISALKIAYPEISDNITGHSDISPGRKQDPGSGFDWNRLKNQL</sequence>
<evidence type="ECO:0000256" key="6">
    <source>
        <dbReference type="ARBA" id="ARBA00022723"/>
    </source>
</evidence>
<dbReference type="GO" id="GO:0008745">
    <property type="term" value="F:N-acetylmuramoyl-L-alanine amidase activity"/>
    <property type="evidence" value="ECO:0007669"/>
    <property type="project" value="UniProtKB-EC"/>
</dbReference>
<feature type="domain" description="N-acetylmuramoyl-L-alanine amidase" evidence="13">
    <location>
        <begin position="18"/>
        <end position="168"/>
    </location>
</feature>
<evidence type="ECO:0000256" key="7">
    <source>
        <dbReference type="ARBA" id="ARBA00022801"/>
    </source>
</evidence>
<evidence type="ECO:0000259" key="13">
    <source>
        <dbReference type="SMART" id="SM00644"/>
    </source>
</evidence>
<keyword evidence="5" id="KW-0963">Cytoplasm</keyword>
<evidence type="ECO:0000256" key="4">
    <source>
        <dbReference type="ARBA" id="ARBA00011901"/>
    </source>
</evidence>
<dbReference type="GO" id="GO:0046872">
    <property type="term" value="F:metal ion binding"/>
    <property type="evidence" value="ECO:0007669"/>
    <property type="project" value="UniProtKB-KW"/>
</dbReference>
<dbReference type="Pfam" id="PF01510">
    <property type="entry name" value="Amidase_2"/>
    <property type="match status" value="1"/>
</dbReference>
<evidence type="ECO:0000256" key="10">
    <source>
        <dbReference type="ARBA" id="ARBA00039257"/>
    </source>
</evidence>
<dbReference type="GO" id="GO:0009254">
    <property type="term" value="P:peptidoglycan turnover"/>
    <property type="evidence" value="ECO:0007669"/>
    <property type="project" value="TreeGrafter"/>
</dbReference>
<dbReference type="EC" id="3.5.1.28" evidence="4"/>
<dbReference type="SUPFAM" id="SSF55846">
    <property type="entry name" value="N-acetylmuramoyl-L-alanine amidase-like"/>
    <property type="match status" value="1"/>
</dbReference>
<gene>
    <name evidence="14" type="ORF">MNBD_GAMMA05-2359</name>
</gene>
<comment type="catalytic activity">
    <reaction evidence="1">
        <text>Hydrolyzes the link between N-acetylmuramoyl residues and L-amino acid residues in certain cell-wall glycopeptides.</text>
        <dbReference type="EC" id="3.5.1.28"/>
    </reaction>
</comment>
<evidence type="ECO:0000256" key="5">
    <source>
        <dbReference type="ARBA" id="ARBA00022490"/>
    </source>
</evidence>
<keyword evidence="6" id="KW-0479">Metal-binding</keyword>
<name>A0A3B0WF94_9ZZZZ</name>
<dbReference type="AlphaFoldDB" id="A0A3B0WF94"/>
<dbReference type="EMBL" id="UOFE01000011">
    <property type="protein sequence ID" value="VAW51013.1"/>
    <property type="molecule type" value="Genomic_DNA"/>
</dbReference>
<dbReference type="Gene3D" id="3.40.80.10">
    <property type="entry name" value="Peptidoglycan recognition protein-like"/>
    <property type="match status" value="1"/>
</dbReference>
<keyword evidence="7" id="KW-0378">Hydrolase</keyword>
<evidence type="ECO:0000313" key="14">
    <source>
        <dbReference type="EMBL" id="VAW51013.1"/>
    </source>
</evidence>
<dbReference type="SMART" id="SM00644">
    <property type="entry name" value="Ami_2"/>
    <property type="match status" value="1"/>
</dbReference>
<feature type="region of interest" description="Disordered" evidence="12">
    <location>
        <begin position="154"/>
        <end position="180"/>
    </location>
</feature>
<keyword evidence="8" id="KW-0862">Zinc</keyword>
<protein>
    <recommendedName>
        <fullName evidence="10">1,6-anhydro-N-acetylmuramyl-L-alanine amidase AmpD</fullName>
        <ecNumber evidence="4">3.5.1.28</ecNumber>
    </recommendedName>
    <alternativeName>
        <fullName evidence="11">N-acetylmuramoyl-L-alanine amidase</fullName>
    </alternativeName>
</protein>
<dbReference type="NCBIfam" id="NF008758">
    <property type="entry name" value="PRK11789.1"/>
    <property type="match status" value="1"/>
</dbReference>
<keyword evidence="9" id="KW-0961">Cell wall biogenesis/degradation</keyword>
<dbReference type="PANTHER" id="PTHR30417:SF4">
    <property type="entry name" value="1,6-ANHYDRO-N-ACETYLMURAMYL-L-ALANINE AMIDASE AMPD"/>
    <property type="match status" value="1"/>
</dbReference>
<dbReference type="GO" id="GO:0071555">
    <property type="term" value="P:cell wall organization"/>
    <property type="evidence" value="ECO:0007669"/>
    <property type="project" value="UniProtKB-KW"/>
</dbReference>
<dbReference type="PANTHER" id="PTHR30417">
    <property type="entry name" value="N-ACETYLMURAMOYL-L-ALANINE AMIDASE AMID"/>
    <property type="match status" value="1"/>
</dbReference>
<evidence type="ECO:0000256" key="12">
    <source>
        <dbReference type="SAM" id="MobiDB-lite"/>
    </source>
</evidence>
<comment type="cofactor">
    <cofactor evidence="2">
        <name>Zn(2+)</name>
        <dbReference type="ChEBI" id="CHEBI:29105"/>
    </cofactor>
</comment>
<accession>A0A3B0WF94</accession>
<reference evidence="14" key="1">
    <citation type="submission" date="2018-06" db="EMBL/GenBank/DDBJ databases">
        <authorList>
            <person name="Zhirakovskaya E."/>
        </authorList>
    </citation>
    <scope>NUCLEOTIDE SEQUENCE</scope>
</reference>
<dbReference type="InterPro" id="IPR002502">
    <property type="entry name" value="Amidase_domain"/>
</dbReference>
<evidence type="ECO:0000256" key="1">
    <source>
        <dbReference type="ARBA" id="ARBA00001561"/>
    </source>
</evidence>
<comment type="subcellular location">
    <subcellularLocation>
        <location evidence="3">Cytoplasm</location>
    </subcellularLocation>
</comment>
<evidence type="ECO:0000256" key="3">
    <source>
        <dbReference type="ARBA" id="ARBA00004496"/>
    </source>
</evidence>
<proteinExistence type="predicted"/>
<dbReference type="InterPro" id="IPR036505">
    <property type="entry name" value="Amidase/PGRP_sf"/>
</dbReference>
<dbReference type="CDD" id="cd06583">
    <property type="entry name" value="PGRP"/>
    <property type="match status" value="1"/>
</dbReference>
<dbReference type="InterPro" id="IPR051206">
    <property type="entry name" value="NAMLAA_amidase_2"/>
</dbReference>
<dbReference type="GO" id="GO:0005737">
    <property type="term" value="C:cytoplasm"/>
    <property type="evidence" value="ECO:0007669"/>
    <property type="project" value="UniProtKB-SubCell"/>
</dbReference>
<dbReference type="GO" id="GO:0009253">
    <property type="term" value="P:peptidoglycan catabolic process"/>
    <property type="evidence" value="ECO:0007669"/>
    <property type="project" value="InterPro"/>
</dbReference>
<evidence type="ECO:0000256" key="9">
    <source>
        <dbReference type="ARBA" id="ARBA00023316"/>
    </source>
</evidence>
<evidence type="ECO:0000256" key="2">
    <source>
        <dbReference type="ARBA" id="ARBA00001947"/>
    </source>
</evidence>
<evidence type="ECO:0000256" key="8">
    <source>
        <dbReference type="ARBA" id="ARBA00022833"/>
    </source>
</evidence>
<organism evidence="14">
    <name type="scientific">hydrothermal vent metagenome</name>
    <dbReference type="NCBI Taxonomy" id="652676"/>
    <lineage>
        <taxon>unclassified sequences</taxon>
        <taxon>metagenomes</taxon>
        <taxon>ecological metagenomes</taxon>
    </lineage>
</organism>